<dbReference type="GO" id="GO:0046983">
    <property type="term" value="F:protein dimerization activity"/>
    <property type="evidence" value="ECO:0007669"/>
    <property type="project" value="InterPro"/>
</dbReference>
<gene>
    <name evidence="9" type="primary">LOC115754883</name>
</gene>
<evidence type="ECO:0000256" key="1">
    <source>
        <dbReference type="ARBA" id="ARBA00004123"/>
    </source>
</evidence>
<keyword evidence="2" id="KW-0805">Transcription regulation</keyword>
<dbReference type="RefSeq" id="XP_030549914.1">
    <property type="nucleotide sequence ID" value="XM_030694054.2"/>
</dbReference>
<comment type="subcellular location">
    <subcellularLocation>
        <location evidence="1">Nucleus</location>
    </subcellularLocation>
</comment>
<keyword evidence="3" id="KW-0238">DNA-binding</keyword>
<feature type="region of interest" description="Disordered" evidence="6">
    <location>
        <begin position="175"/>
        <end position="197"/>
    </location>
</feature>
<sequence length="217" mass="23356">MAKRRRTEIAKIADPAARLVTYSKRRKGLFKKASELCHLCGARAAVIVFSPAGKPCSFGDPSAEEVISEYIRGGHDDVVPLMGLTELEDWIEKEWNSCAAKEEDLESLIGKYERVRELLLKSLEDREKNSSAPANTGGDSAAGLGSNSENLSHQEIDPDTSLRLGIGDGAHGGFSTLPESSAIGGGSARVDSNPTCSHLRGCNSDPDTCLRLSRDWP</sequence>
<dbReference type="Gene3D" id="3.40.1810.10">
    <property type="entry name" value="Transcription factor, MADS-box"/>
    <property type="match status" value="1"/>
</dbReference>
<evidence type="ECO:0000256" key="6">
    <source>
        <dbReference type="SAM" id="MobiDB-lite"/>
    </source>
</evidence>
<feature type="domain" description="MADS-box" evidence="7">
    <location>
        <begin position="2"/>
        <end position="62"/>
    </location>
</feature>
<evidence type="ECO:0000313" key="8">
    <source>
        <dbReference type="Proteomes" id="UP000827889"/>
    </source>
</evidence>
<evidence type="ECO:0000256" key="2">
    <source>
        <dbReference type="ARBA" id="ARBA00023015"/>
    </source>
</evidence>
<evidence type="ECO:0000313" key="9">
    <source>
        <dbReference type="RefSeq" id="XP_030549914.1"/>
    </source>
</evidence>
<name>A0A8B8QRU6_9MYRT</name>
<evidence type="ECO:0000259" key="7">
    <source>
        <dbReference type="PROSITE" id="PS50066"/>
    </source>
</evidence>
<dbReference type="GO" id="GO:0000978">
    <property type="term" value="F:RNA polymerase II cis-regulatory region sequence-specific DNA binding"/>
    <property type="evidence" value="ECO:0007669"/>
    <property type="project" value="TreeGrafter"/>
</dbReference>
<dbReference type="PROSITE" id="PS50066">
    <property type="entry name" value="MADS_BOX_2"/>
    <property type="match status" value="1"/>
</dbReference>
<evidence type="ECO:0000256" key="3">
    <source>
        <dbReference type="ARBA" id="ARBA00023125"/>
    </source>
</evidence>
<keyword evidence="4" id="KW-0804">Transcription</keyword>
<dbReference type="PRINTS" id="PR00404">
    <property type="entry name" value="MADSDOMAIN"/>
</dbReference>
<evidence type="ECO:0000256" key="5">
    <source>
        <dbReference type="ARBA" id="ARBA00023242"/>
    </source>
</evidence>
<dbReference type="Pfam" id="PF00319">
    <property type="entry name" value="SRF-TF"/>
    <property type="match status" value="1"/>
</dbReference>
<dbReference type="GeneID" id="115754883"/>
<dbReference type="SUPFAM" id="SSF55455">
    <property type="entry name" value="SRF-like"/>
    <property type="match status" value="1"/>
</dbReference>
<keyword evidence="5" id="KW-0539">Nucleus</keyword>
<keyword evidence="8" id="KW-1185">Reference proteome</keyword>
<dbReference type="SMART" id="SM00432">
    <property type="entry name" value="MADS"/>
    <property type="match status" value="1"/>
</dbReference>
<organism evidence="8 9">
    <name type="scientific">Rhodamnia argentea</name>
    <dbReference type="NCBI Taxonomy" id="178133"/>
    <lineage>
        <taxon>Eukaryota</taxon>
        <taxon>Viridiplantae</taxon>
        <taxon>Streptophyta</taxon>
        <taxon>Embryophyta</taxon>
        <taxon>Tracheophyta</taxon>
        <taxon>Spermatophyta</taxon>
        <taxon>Magnoliopsida</taxon>
        <taxon>eudicotyledons</taxon>
        <taxon>Gunneridae</taxon>
        <taxon>Pentapetalae</taxon>
        <taxon>rosids</taxon>
        <taxon>malvids</taxon>
        <taxon>Myrtales</taxon>
        <taxon>Myrtaceae</taxon>
        <taxon>Myrtoideae</taxon>
        <taxon>Myrteae</taxon>
        <taxon>Australasian group</taxon>
        <taxon>Rhodamnia</taxon>
    </lineage>
</organism>
<dbReference type="InterPro" id="IPR036879">
    <property type="entry name" value="TF_MADSbox_sf"/>
</dbReference>
<dbReference type="PANTHER" id="PTHR11945:SF782">
    <property type="entry name" value="OS11G0229900 PROTEIN"/>
    <property type="match status" value="1"/>
</dbReference>
<dbReference type="AlphaFoldDB" id="A0A8B8QRU6"/>
<dbReference type="GO" id="GO:0005634">
    <property type="term" value="C:nucleus"/>
    <property type="evidence" value="ECO:0007669"/>
    <property type="project" value="UniProtKB-SubCell"/>
</dbReference>
<feature type="region of interest" description="Disordered" evidence="6">
    <location>
        <begin position="126"/>
        <end position="154"/>
    </location>
</feature>
<dbReference type="OrthoDB" id="1896642at2759"/>
<dbReference type="KEGG" id="rarg:115754883"/>
<accession>A0A8B8QRU6</accession>
<dbReference type="InterPro" id="IPR002100">
    <property type="entry name" value="TF_MADSbox"/>
</dbReference>
<proteinExistence type="predicted"/>
<dbReference type="GO" id="GO:0000981">
    <property type="term" value="F:DNA-binding transcription factor activity, RNA polymerase II-specific"/>
    <property type="evidence" value="ECO:0007669"/>
    <property type="project" value="TreeGrafter"/>
</dbReference>
<reference evidence="9" key="1">
    <citation type="submission" date="2025-08" db="UniProtKB">
        <authorList>
            <consortium name="RefSeq"/>
        </authorList>
    </citation>
    <scope>IDENTIFICATION</scope>
    <source>
        <tissue evidence="9">Leaf</tissue>
    </source>
</reference>
<dbReference type="Proteomes" id="UP000827889">
    <property type="component" value="Chromosome 9"/>
</dbReference>
<evidence type="ECO:0000256" key="4">
    <source>
        <dbReference type="ARBA" id="ARBA00023163"/>
    </source>
</evidence>
<dbReference type="PANTHER" id="PTHR11945">
    <property type="entry name" value="MADS BOX PROTEIN"/>
    <property type="match status" value="1"/>
</dbReference>
<protein>
    <submittedName>
        <fullName evidence="9">MADS-box transcription factor 51-like</fullName>
    </submittedName>
</protein>
<dbReference type="FunFam" id="3.40.1810.10:FF:000006">
    <property type="entry name" value="Agamous-like MADS-box protein AGL62"/>
    <property type="match status" value="1"/>
</dbReference>